<organism evidence="2 3">
    <name type="scientific">Quillaja saponaria</name>
    <name type="common">Soap bark tree</name>
    <dbReference type="NCBI Taxonomy" id="32244"/>
    <lineage>
        <taxon>Eukaryota</taxon>
        <taxon>Viridiplantae</taxon>
        <taxon>Streptophyta</taxon>
        <taxon>Embryophyta</taxon>
        <taxon>Tracheophyta</taxon>
        <taxon>Spermatophyta</taxon>
        <taxon>Magnoliopsida</taxon>
        <taxon>eudicotyledons</taxon>
        <taxon>Gunneridae</taxon>
        <taxon>Pentapetalae</taxon>
        <taxon>rosids</taxon>
        <taxon>fabids</taxon>
        <taxon>Fabales</taxon>
        <taxon>Quillajaceae</taxon>
        <taxon>Quillaja</taxon>
    </lineage>
</organism>
<sequence length="219" mass="25677">MAAEEEKEMQILQEACKELKLLQDSLKHAKRRTDTRCRLLRIALYHPLEVSRENVRRSVVESRAKLDLLTVERNALQNHIHSLQSGIYVRVKEMQILQEASKELKLLQDSLKQAKRRTDTRCRLLRIALCRPLEVSRENVRRSVVESRAKLDLLTVERNALQNHINSLQSGIYARVREMFYLDLENDFDLRRFDIDADPLANEANPNQPDIDDPAFFDF</sequence>
<proteinExistence type="predicted"/>
<keyword evidence="3" id="KW-1185">Reference proteome</keyword>
<evidence type="ECO:0000313" key="2">
    <source>
        <dbReference type="EMBL" id="KAJ7981500.1"/>
    </source>
</evidence>
<dbReference type="EMBL" id="JARAOO010000001">
    <property type="protein sequence ID" value="KAJ7981500.1"/>
    <property type="molecule type" value="Genomic_DNA"/>
</dbReference>
<name>A0AAD7QHN5_QUISA</name>
<keyword evidence="1" id="KW-0175">Coiled coil</keyword>
<feature type="coiled-coil region" evidence="1">
    <location>
        <begin position="2"/>
        <end position="32"/>
    </location>
</feature>
<protein>
    <submittedName>
        <fullName evidence="2">Uncharacterized protein</fullName>
    </submittedName>
</protein>
<reference evidence="2 3" key="1">
    <citation type="journal article" date="2023" name="Science">
        <title>Elucidation of the pathway for biosynthesis of saponin adjuvants from the soapbark tree.</title>
        <authorList>
            <person name="Reed J."/>
            <person name="Orme A."/>
            <person name="El-Demerdash A."/>
            <person name="Owen C."/>
            <person name="Martin L.B.B."/>
            <person name="Misra R.C."/>
            <person name="Kikuchi S."/>
            <person name="Rejzek M."/>
            <person name="Martin A.C."/>
            <person name="Harkess A."/>
            <person name="Leebens-Mack J."/>
            <person name="Louveau T."/>
            <person name="Stephenson M.J."/>
            <person name="Osbourn A."/>
        </authorList>
    </citation>
    <scope>NUCLEOTIDE SEQUENCE [LARGE SCALE GENOMIC DNA]</scope>
    <source>
        <strain evidence="2">S10</strain>
    </source>
</reference>
<dbReference type="Proteomes" id="UP001163823">
    <property type="component" value="Chromosome 1"/>
</dbReference>
<evidence type="ECO:0000313" key="3">
    <source>
        <dbReference type="Proteomes" id="UP001163823"/>
    </source>
</evidence>
<accession>A0AAD7QHN5</accession>
<evidence type="ECO:0000256" key="1">
    <source>
        <dbReference type="SAM" id="Coils"/>
    </source>
</evidence>
<dbReference type="AlphaFoldDB" id="A0AAD7QHN5"/>
<comment type="caution">
    <text evidence="2">The sequence shown here is derived from an EMBL/GenBank/DDBJ whole genome shotgun (WGS) entry which is preliminary data.</text>
</comment>
<gene>
    <name evidence="2" type="ORF">O6P43_000755</name>
</gene>
<dbReference type="KEGG" id="qsa:O6P43_000755"/>